<dbReference type="EMBL" id="JACHIW010000001">
    <property type="protein sequence ID" value="MBB5156636.1"/>
    <property type="molecule type" value="Genomic_DNA"/>
</dbReference>
<gene>
    <name evidence="1" type="ORF">BJ970_004170</name>
</gene>
<name>A0A840Q860_9PSEU</name>
<evidence type="ECO:0000313" key="2">
    <source>
        <dbReference type="Proteomes" id="UP000584374"/>
    </source>
</evidence>
<evidence type="ECO:0000313" key="1">
    <source>
        <dbReference type="EMBL" id="MBB5156636.1"/>
    </source>
</evidence>
<sequence>MRVTVQAPADAVLAHLHPLLPGRVAPIDDHSCTVQLGGDTLPVVTRRVLELAVLDAEFTIDALDDLRDRLHSRIHQVLDVLSS</sequence>
<organism evidence="1 2">
    <name type="scientific">Saccharopolyspora phatthalungensis</name>
    <dbReference type="NCBI Taxonomy" id="664693"/>
    <lineage>
        <taxon>Bacteria</taxon>
        <taxon>Bacillati</taxon>
        <taxon>Actinomycetota</taxon>
        <taxon>Actinomycetes</taxon>
        <taxon>Pseudonocardiales</taxon>
        <taxon>Pseudonocardiaceae</taxon>
        <taxon>Saccharopolyspora</taxon>
    </lineage>
</organism>
<keyword evidence="2" id="KW-1185">Reference proteome</keyword>
<dbReference type="AlphaFoldDB" id="A0A840Q860"/>
<reference evidence="1 2" key="1">
    <citation type="submission" date="2020-08" db="EMBL/GenBank/DDBJ databases">
        <title>Sequencing the genomes of 1000 actinobacteria strains.</title>
        <authorList>
            <person name="Klenk H.-P."/>
        </authorList>
    </citation>
    <scope>NUCLEOTIDE SEQUENCE [LARGE SCALE GENOMIC DNA]</scope>
    <source>
        <strain evidence="1 2">DSM 45584</strain>
    </source>
</reference>
<accession>A0A840Q860</accession>
<dbReference type="RefSeq" id="WP_184727739.1">
    <property type="nucleotide sequence ID" value="NZ_JACHIW010000001.1"/>
</dbReference>
<protein>
    <submittedName>
        <fullName evidence="1">Uncharacterized protein</fullName>
    </submittedName>
</protein>
<proteinExistence type="predicted"/>
<dbReference type="Proteomes" id="UP000584374">
    <property type="component" value="Unassembled WGS sequence"/>
</dbReference>
<comment type="caution">
    <text evidence="1">The sequence shown here is derived from an EMBL/GenBank/DDBJ whole genome shotgun (WGS) entry which is preliminary data.</text>
</comment>